<dbReference type="PANTHER" id="PTHR33365:SF11">
    <property type="entry name" value="TAT PATHWAY SIGNAL SEQUENCE"/>
    <property type="match status" value="1"/>
</dbReference>
<keyword evidence="5" id="KW-1185">Reference proteome</keyword>
<dbReference type="GO" id="GO:0016491">
    <property type="term" value="F:oxidoreductase activity"/>
    <property type="evidence" value="ECO:0007669"/>
    <property type="project" value="UniProtKB-KW"/>
</dbReference>
<protein>
    <submittedName>
        <fullName evidence="4">Uncharacterized protein</fullName>
    </submittedName>
</protein>
<sequence>MFFFFSALVTSLSASIIIFKVVMMQNVMIPGTNRAGLSLMDDQDGTTGYFPWADSKQVRIFSNESWADPAAQRFDELRKDAVRSSWLEMFPSDWQGIAAQAVNTGNITAPRTQMSMFHQLDCLLSILDTFLDLNRTKRVKPTEYTFKCFSYLHSALLCCSDTALEGSDIYAEAEGRNGTLGIGSAHICKSFSN</sequence>
<evidence type="ECO:0000313" key="5">
    <source>
        <dbReference type="Proteomes" id="UP000092177"/>
    </source>
</evidence>
<proteinExistence type="inferred from homology"/>
<keyword evidence="2" id="KW-0560">Oxidoreductase</keyword>
<dbReference type="KEGG" id="chig:CH63R_09508"/>
<dbReference type="EMBL" id="LTAN01000006">
    <property type="protein sequence ID" value="OBR07987.1"/>
    <property type="molecule type" value="Genomic_DNA"/>
</dbReference>
<dbReference type="AlphaFoldDB" id="A0A1B7Y7N0"/>
<evidence type="ECO:0000256" key="2">
    <source>
        <dbReference type="ARBA" id="ARBA00023002"/>
    </source>
</evidence>
<comment type="caution">
    <text evidence="4">The sequence shown here is derived from an EMBL/GenBank/DDBJ whole genome shotgun (WGS) entry which is preliminary data.</text>
</comment>
<name>A0A1B7Y7N0_COLHI</name>
<dbReference type="OrthoDB" id="3687641at2759"/>
<dbReference type="PANTHER" id="PTHR33365">
    <property type="entry name" value="YALI0B05434P"/>
    <property type="match status" value="1"/>
</dbReference>
<comment type="similarity">
    <text evidence="3">Belongs to the ustYa family.</text>
</comment>
<dbReference type="VEuPathDB" id="FungiDB:CH63R_09508"/>
<comment type="pathway">
    <text evidence="1">Mycotoxin biosynthesis.</text>
</comment>
<evidence type="ECO:0000256" key="1">
    <source>
        <dbReference type="ARBA" id="ARBA00004685"/>
    </source>
</evidence>
<reference evidence="5" key="1">
    <citation type="journal article" date="2017" name="BMC Genomics">
        <title>Gapless genome assembly of Colletotrichum higginsianum reveals chromosome structure and association of transposable elements with secondary metabolite gene clusters.</title>
        <authorList>
            <person name="Dallery J.-F."/>
            <person name="Lapalu N."/>
            <person name="Zampounis A."/>
            <person name="Pigne S."/>
            <person name="Luyten I."/>
            <person name="Amselem J."/>
            <person name="Wittenberg A.H.J."/>
            <person name="Zhou S."/>
            <person name="de Queiroz M.V."/>
            <person name="Robin G.P."/>
            <person name="Auger A."/>
            <person name="Hainaut M."/>
            <person name="Henrissat B."/>
            <person name="Kim K.-T."/>
            <person name="Lee Y.-H."/>
            <person name="Lespinet O."/>
            <person name="Schwartz D.C."/>
            <person name="Thon M.R."/>
            <person name="O'Connell R.J."/>
        </authorList>
    </citation>
    <scope>NUCLEOTIDE SEQUENCE [LARGE SCALE GENOMIC DNA]</scope>
    <source>
        <strain evidence="5">IMI 349063</strain>
    </source>
</reference>
<evidence type="ECO:0000313" key="4">
    <source>
        <dbReference type="EMBL" id="OBR07987.1"/>
    </source>
</evidence>
<dbReference type="RefSeq" id="XP_018156505.1">
    <property type="nucleotide sequence ID" value="XM_018304482.1"/>
</dbReference>
<evidence type="ECO:0000256" key="3">
    <source>
        <dbReference type="ARBA" id="ARBA00035112"/>
    </source>
</evidence>
<dbReference type="Proteomes" id="UP000092177">
    <property type="component" value="Chromosome 6"/>
</dbReference>
<gene>
    <name evidence="4" type="ORF">CH63R_09508</name>
</gene>
<dbReference type="GO" id="GO:0043386">
    <property type="term" value="P:mycotoxin biosynthetic process"/>
    <property type="evidence" value="ECO:0007669"/>
    <property type="project" value="InterPro"/>
</dbReference>
<organism evidence="4 5">
    <name type="scientific">Colletotrichum higginsianum (strain IMI 349063)</name>
    <name type="common">Crucifer anthracnose fungus</name>
    <dbReference type="NCBI Taxonomy" id="759273"/>
    <lineage>
        <taxon>Eukaryota</taxon>
        <taxon>Fungi</taxon>
        <taxon>Dikarya</taxon>
        <taxon>Ascomycota</taxon>
        <taxon>Pezizomycotina</taxon>
        <taxon>Sordariomycetes</taxon>
        <taxon>Hypocreomycetidae</taxon>
        <taxon>Glomerellales</taxon>
        <taxon>Glomerellaceae</taxon>
        <taxon>Colletotrichum</taxon>
        <taxon>Colletotrichum destructivum species complex</taxon>
    </lineage>
</organism>
<dbReference type="GeneID" id="28868589"/>
<accession>A0A1B7Y7N0</accession>
<dbReference type="InterPro" id="IPR021765">
    <property type="entry name" value="UstYa-like"/>
</dbReference>